<dbReference type="InterPro" id="IPR036188">
    <property type="entry name" value="FAD/NAD-bd_sf"/>
</dbReference>
<accession>A0A2P6PR20</accession>
<dbReference type="STRING" id="74649.A0A2P6PR20"/>
<evidence type="ECO:0000256" key="7">
    <source>
        <dbReference type="ARBA" id="ARBA00023002"/>
    </source>
</evidence>
<keyword evidence="8" id="KW-0073">Auxin biosynthesis</keyword>
<gene>
    <name evidence="11" type="ORF">RchiOBHm_Chr6g0271741</name>
</gene>
<dbReference type="PANTHER" id="PTHR43539:SF42">
    <property type="entry name" value="OS01G0273800 PROTEIN"/>
    <property type="match status" value="1"/>
</dbReference>
<dbReference type="GO" id="GO:0050660">
    <property type="term" value="F:flavin adenine dinucleotide binding"/>
    <property type="evidence" value="ECO:0007669"/>
    <property type="project" value="TreeGrafter"/>
</dbReference>
<evidence type="ECO:0000256" key="1">
    <source>
        <dbReference type="ARBA" id="ARBA00001974"/>
    </source>
</evidence>
<dbReference type="EC" id="1.14.13.168" evidence="9"/>
<comment type="similarity">
    <text evidence="3">Belongs to the FMO family.</text>
</comment>
<dbReference type="OMA" id="LIEREDC"/>
<keyword evidence="7 11" id="KW-0560">Oxidoreductase</keyword>
<protein>
    <recommendedName>
        <fullName evidence="9">indole-3-pyruvate monooxygenase</fullName>
        <ecNumber evidence="9">1.14.13.168</ecNumber>
    </recommendedName>
</protein>
<reference evidence="11 12" key="1">
    <citation type="journal article" date="2018" name="Nat. Genet.">
        <title>The Rosa genome provides new insights in the design of modern roses.</title>
        <authorList>
            <person name="Bendahmane M."/>
        </authorList>
    </citation>
    <scope>NUCLEOTIDE SEQUENCE [LARGE SCALE GENOMIC DNA]</scope>
    <source>
        <strain evidence="12">cv. Old Blush</strain>
    </source>
</reference>
<evidence type="ECO:0000256" key="9">
    <source>
        <dbReference type="ARBA" id="ARBA00039148"/>
    </source>
</evidence>
<organism evidence="11 12">
    <name type="scientific">Rosa chinensis</name>
    <name type="common">China rose</name>
    <dbReference type="NCBI Taxonomy" id="74649"/>
    <lineage>
        <taxon>Eukaryota</taxon>
        <taxon>Viridiplantae</taxon>
        <taxon>Streptophyta</taxon>
        <taxon>Embryophyta</taxon>
        <taxon>Tracheophyta</taxon>
        <taxon>Spermatophyta</taxon>
        <taxon>Magnoliopsida</taxon>
        <taxon>eudicotyledons</taxon>
        <taxon>Gunneridae</taxon>
        <taxon>Pentapetalae</taxon>
        <taxon>rosids</taxon>
        <taxon>fabids</taxon>
        <taxon>Rosales</taxon>
        <taxon>Rosaceae</taxon>
        <taxon>Rosoideae</taxon>
        <taxon>Rosoideae incertae sedis</taxon>
        <taxon>Rosa</taxon>
    </lineage>
</organism>
<dbReference type="PANTHER" id="PTHR43539">
    <property type="entry name" value="FLAVIN-BINDING MONOOXYGENASE-LIKE PROTEIN (AFU_ORTHOLOGUE AFUA_4G09220)"/>
    <property type="match status" value="1"/>
</dbReference>
<evidence type="ECO:0000256" key="3">
    <source>
        <dbReference type="ARBA" id="ARBA00009183"/>
    </source>
</evidence>
<dbReference type="InterPro" id="IPR050982">
    <property type="entry name" value="Auxin_biosynth/cation_transpt"/>
</dbReference>
<comment type="caution">
    <text evidence="11">The sequence shown here is derived from an EMBL/GenBank/DDBJ whole genome shotgun (WGS) entry which is preliminary data.</text>
</comment>
<evidence type="ECO:0000313" key="12">
    <source>
        <dbReference type="Proteomes" id="UP000238479"/>
    </source>
</evidence>
<dbReference type="SUPFAM" id="SSF51905">
    <property type="entry name" value="FAD/NAD(P)-binding domain"/>
    <property type="match status" value="1"/>
</dbReference>
<evidence type="ECO:0000313" key="11">
    <source>
        <dbReference type="EMBL" id="PRQ24374.1"/>
    </source>
</evidence>
<comment type="catalytic activity">
    <reaction evidence="10">
        <text>indole-3-pyruvate + NADPH + O2 + H(+) = (indol-3-yl)acetate + CO2 + NADP(+) + H2O</text>
        <dbReference type="Rhea" id="RHEA:34331"/>
        <dbReference type="ChEBI" id="CHEBI:15377"/>
        <dbReference type="ChEBI" id="CHEBI:15378"/>
        <dbReference type="ChEBI" id="CHEBI:15379"/>
        <dbReference type="ChEBI" id="CHEBI:16526"/>
        <dbReference type="ChEBI" id="CHEBI:17640"/>
        <dbReference type="ChEBI" id="CHEBI:30854"/>
        <dbReference type="ChEBI" id="CHEBI:57783"/>
        <dbReference type="ChEBI" id="CHEBI:58349"/>
        <dbReference type="EC" id="1.14.13.168"/>
    </reaction>
</comment>
<keyword evidence="11" id="KW-0503">Monooxygenase</keyword>
<evidence type="ECO:0000256" key="5">
    <source>
        <dbReference type="ARBA" id="ARBA00022827"/>
    </source>
</evidence>
<comment type="pathway">
    <text evidence="2">Plant hormone metabolism; auxin biosynthesis.</text>
</comment>
<evidence type="ECO:0000256" key="10">
    <source>
        <dbReference type="ARBA" id="ARBA00047707"/>
    </source>
</evidence>
<keyword evidence="11" id="KW-0670">Pyruvate</keyword>
<keyword evidence="6" id="KW-0521">NADP</keyword>
<dbReference type="AlphaFoldDB" id="A0A2P6PR20"/>
<evidence type="ECO:0000256" key="6">
    <source>
        <dbReference type="ARBA" id="ARBA00022857"/>
    </source>
</evidence>
<keyword evidence="4" id="KW-0285">Flavoprotein</keyword>
<dbReference type="GO" id="GO:0009851">
    <property type="term" value="P:auxin biosynthetic process"/>
    <property type="evidence" value="ECO:0007669"/>
    <property type="project" value="UniProtKB-KW"/>
</dbReference>
<keyword evidence="5" id="KW-0274">FAD</keyword>
<evidence type="ECO:0000256" key="8">
    <source>
        <dbReference type="ARBA" id="ARBA00023070"/>
    </source>
</evidence>
<evidence type="ECO:0000256" key="2">
    <source>
        <dbReference type="ARBA" id="ARBA00004814"/>
    </source>
</evidence>
<proteinExistence type="inferred from homology"/>
<dbReference type="Gene3D" id="3.50.50.60">
    <property type="entry name" value="FAD/NAD(P)-binding domain"/>
    <property type="match status" value="1"/>
</dbReference>
<keyword evidence="12" id="KW-1185">Reference proteome</keyword>
<name>A0A2P6PR20_ROSCH</name>
<dbReference type="Proteomes" id="UP000238479">
    <property type="component" value="Chromosome 6"/>
</dbReference>
<dbReference type="EMBL" id="PDCK01000044">
    <property type="protein sequence ID" value="PRQ24374.1"/>
    <property type="molecule type" value="Genomic_DNA"/>
</dbReference>
<evidence type="ECO:0000256" key="4">
    <source>
        <dbReference type="ARBA" id="ARBA00022630"/>
    </source>
</evidence>
<dbReference type="Gramene" id="PRQ24374">
    <property type="protein sequence ID" value="PRQ24374"/>
    <property type="gene ID" value="RchiOBHm_Chr6g0271741"/>
</dbReference>
<sequence>MMYWAVVLVRYLSLSKVESLMVLLSKLVYGDMTKYGIARPKEGPFTMKIKYGKYPVIDVGTCSKIKSGEIQVLPAEIASIRGNDVELKNGKSYQFESIVFCTGFKRSTCSWLKGDDYLLKEDGIPRQSVPNHWKGQKGLYCVGLAGRGLYGSGVEAQNTANDIKSSL</sequence>
<dbReference type="GO" id="GO:0103075">
    <property type="term" value="F:indole-3-pyruvate monooxygenase activity"/>
    <property type="evidence" value="ECO:0007669"/>
    <property type="project" value="UniProtKB-EC"/>
</dbReference>
<comment type="cofactor">
    <cofactor evidence="1">
        <name>FAD</name>
        <dbReference type="ChEBI" id="CHEBI:57692"/>
    </cofactor>
</comment>